<dbReference type="Gene3D" id="1.20.1260.10">
    <property type="match status" value="1"/>
</dbReference>
<evidence type="ECO:0000256" key="1">
    <source>
        <dbReference type="SAM" id="MobiDB-lite"/>
    </source>
</evidence>
<name>A0A9X2GBY0_9ACTN</name>
<dbReference type="AlphaFoldDB" id="A0A9X2GBY0"/>
<dbReference type="InterPro" id="IPR005183">
    <property type="entry name" value="DUF305_CopM-like"/>
</dbReference>
<evidence type="ECO:0000313" key="4">
    <source>
        <dbReference type="Proteomes" id="UP001139648"/>
    </source>
</evidence>
<proteinExistence type="predicted"/>
<dbReference type="InterPro" id="IPR012347">
    <property type="entry name" value="Ferritin-like"/>
</dbReference>
<reference evidence="3" key="1">
    <citation type="submission" date="2022-06" db="EMBL/GenBank/DDBJ databases">
        <title>Sequencing the genomes of 1000 actinobacteria strains.</title>
        <authorList>
            <person name="Klenk H.-P."/>
        </authorList>
    </citation>
    <scope>NUCLEOTIDE SEQUENCE</scope>
    <source>
        <strain evidence="3">DSM 46694</strain>
    </source>
</reference>
<dbReference type="EMBL" id="JAMZEB010000002">
    <property type="protein sequence ID" value="MCP2356166.1"/>
    <property type="molecule type" value="Genomic_DNA"/>
</dbReference>
<dbReference type="Proteomes" id="UP001139648">
    <property type="component" value="Unassembled WGS sequence"/>
</dbReference>
<feature type="region of interest" description="Disordered" evidence="1">
    <location>
        <begin position="1"/>
        <end position="33"/>
    </location>
</feature>
<evidence type="ECO:0000313" key="3">
    <source>
        <dbReference type="EMBL" id="MCP2356166.1"/>
    </source>
</evidence>
<protein>
    <submittedName>
        <fullName evidence="3">Uncharacterized protein (DUF305 family)</fullName>
    </submittedName>
</protein>
<accession>A0A9X2GBY0</accession>
<gene>
    <name evidence="3" type="ORF">HD597_003186</name>
</gene>
<organism evidence="3 4">
    <name type="scientific">Nonomuraea thailandensis</name>
    <dbReference type="NCBI Taxonomy" id="1188745"/>
    <lineage>
        <taxon>Bacteria</taxon>
        <taxon>Bacillati</taxon>
        <taxon>Actinomycetota</taxon>
        <taxon>Actinomycetes</taxon>
        <taxon>Streptosporangiales</taxon>
        <taxon>Streptosporangiaceae</taxon>
        <taxon>Nonomuraea</taxon>
    </lineage>
</organism>
<sequence length="49" mass="5283">MIAHHQGAIEMARTEQAAGSNPRAKELAGAMAATQQAEVEQLRRILGRL</sequence>
<evidence type="ECO:0000259" key="2">
    <source>
        <dbReference type="Pfam" id="PF03713"/>
    </source>
</evidence>
<dbReference type="RefSeq" id="WP_253742930.1">
    <property type="nucleotide sequence ID" value="NZ_BAABKA010000001.1"/>
</dbReference>
<comment type="caution">
    <text evidence="3">The sequence shown here is derived from an EMBL/GenBank/DDBJ whole genome shotgun (WGS) entry which is preliminary data.</text>
</comment>
<dbReference type="Pfam" id="PF03713">
    <property type="entry name" value="DUF305"/>
    <property type="match status" value="1"/>
</dbReference>
<feature type="domain" description="DUF305" evidence="2">
    <location>
        <begin position="1"/>
        <end position="46"/>
    </location>
</feature>
<keyword evidence="4" id="KW-1185">Reference proteome</keyword>